<dbReference type="PROSITE" id="PS50879">
    <property type="entry name" value="RNASE_H_1"/>
    <property type="match status" value="1"/>
</dbReference>
<dbReference type="InterPro" id="IPR002156">
    <property type="entry name" value="RNaseH_domain"/>
</dbReference>
<dbReference type="GO" id="GO:0003676">
    <property type="term" value="F:nucleic acid binding"/>
    <property type="evidence" value="ECO:0007669"/>
    <property type="project" value="InterPro"/>
</dbReference>
<organism evidence="2">
    <name type="scientific">Sesamum radiatum</name>
    <name type="common">Black benniseed</name>
    <dbReference type="NCBI Taxonomy" id="300843"/>
    <lineage>
        <taxon>Eukaryota</taxon>
        <taxon>Viridiplantae</taxon>
        <taxon>Streptophyta</taxon>
        <taxon>Embryophyta</taxon>
        <taxon>Tracheophyta</taxon>
        <taxon>Spermatophyta</taxon>
        <taxon>Magnoliopsida</taxon>
        <taxon>eudicotyledons</taxon>
        <taxon>Gunneridae</taxon>
        <taxon>Pentapetalae</taxon>
        <taxon>asterids</taxon>
        <taxon>lamiids</taxon>
        <taxon>Lamiales</taxon>
        <taxon>Pedaliaceae</taxon>
        <taxon>Sesamum</taxon>
    </lineage>
</organism>
<comment type="caution">
    <text evidence="2">The sequence shown here is derived from an EMBL/GenBank/DDBJ whole genome shotgun (WGS) entry which is preliminary data.</text>
</comment>
<feature type="domain" description="RNase H type-1" evidence="1">
    <location>
        <begin position="378"/>
        <end position="527"/>
    </location>
</feature>
<dbReference type="AlphaFoldDB" id="A0AAW2IMV0"/>
<gene>
    <name evidence="2" type="ORF">Sradi_7230300</name>
</gene>
<sequence>MGKSSLLSHGGRLQLIKSVLTAMPTYLLQTLKPPKYITERIERLFNKFFWGSFGEQKKMIWSSWESVCFPTEEGGFGVRKLDDVIEAFHTNSGGDSEINNLFGHTSFSTNIAEGPTRWWLNLPTMHQPTGKDFVAPVKKLSLIFWSIGKGEVSFCQVPFDDERTDLPHWKLSGDGTFTIKSTWNSFRQARTALQLFKEIWCPFVTPTMSIFLWRLLNDKIPVDQKIQSKGIQLASKCTCCNNIETLSHVFLDGPEISKVWEFFARKLNVILPSTKNITLFFSYWRFSSIGKNHIRTILPMLILWFCWLERNDSKHRGLKFNSDRIIWKVHQFIQTIGRTKAASSVNWRGDSNLAYCMGFPTCVKRKTNLMTVKWYKPDRGWIKINTDGASKGNPGPAGAGGIARDEKGMPIFAFYEFIGEATNMYAEVYGLFKALQICQTENIHRLWIEVDAVNLIRLIKEPSKGHWSLQNMLSYINLFLRKWNSGLHIFIGKGTRRQIILLTWHAQPNHPKLFGEMSFRVISRAFLNVIDWKFHTYELNESNFEAF</sequence>
<name>A0AAW2IMV0_SESRA</name>
<dbReference type="SUPFAM" id="SSF53098">
    <property type="entry name" value="Ribonuclease H-like"/>
    <property type="match status" value="1"/>
</dbReference>
<dbReference type="Pfam" id="PF13456">
    <property type="entry name" value="RVT_3"/>
    <property type="match status" value="1"/>
</dbReference>
<dbReference type="EMBL" id="JACGWJ010001286">
    <property type="protein sequence ID" value="KAL0283419.1"/>
    <property type="molecule type" value="Genomic_DNA"/>
</dbReference>
<dbReference type="GO" id="GO:0004523">
    <property type="term" value="F:RNA-DNA hybrid ribonuclease activity"/>
    <property type="evidence" value="ECO:0007669"/>
    <property type="project" value="InterPro"/>
</dbReference>
<dbReference type="InterPro" id="IPR036397">
    <property type="entry name" value="RNaseH_sf"/>
</dbReference>
<proteinExistence type="predicted"/>
<dbReference type="InterPro" id="IPR012337">
    <property type="entry name" value="RNaseH-like_sf"/>
</dbReference>
<dbReference type="PANTHER" id="PTHR33116:SF80">
    <property type="entry name" value="REVERSE TRANSCRIPTASE ZINC-BINDING DOMAIN-CONTAINING PROTEIN"/>
    <property type="match status" value="1"/>
</dbReference>
<dbReference type="PANTHER" id="PTHR33116">
    <property type="entry name" value="REVERSE TRANSCRIPTASE ZINC-BINDING DOMAIN-CONTAINING PROTEIN-RELATED-RELATED"/>
    <property type="match status" value="1"/>
</dbReference>
<dbReference type="CDD" id="cd06222">
    <property type="entry name" value="RNase_H_like"/>
    <property type="match status" value="1"/>
</dbReference>
<dbReference type="Pfam" id="PF13966">
    <property type="entry name" value="zf-RVT"/>
    <property type="match status" value="1"/>
</dbReference>
<reference evidence="2" key="2">
    <citation type="journal article" date="2024" name="Plant">
        <title>Genomic evolution and insights into agronomic trait innovations of Sesamum species.</title>
        <authorList>
            <person name="Miao H."/>
            <person name="Wang L."/>
            <person name="Qu L."/>
            <person name="Liu H."/>
            <person name="Sun Y."/>
            <person name="Le M."/>
            <person name="Wang Q."/>
            <person name="Wei S."/>
            <person name="Zheng Y."/>
            <person name="Lin W."/>
            <person name="Duan Y."/>
            <person name="Cao H."/>
            <person name="Xiong S."/>
            <person name="Wang X."/>
            <person name="Wei L."/>
            <person name="Li C."/>
            <person name="Ma Q."/>
            <person name="Ju M."/>
            <person name="Zhao R."/>
            <person name="Li G."/>
            <person name="Mu C."/>
            <person name="Tian Q."/>
            <person name="Mei H."/>
            <person name="Zhang T."/>
            <person name="Gao T."/>
            <person name="Zhang H."/>
        </authorList>
    </citation>
    <scope>NUCLEOTIDE SEQUENCE</scope>
    <source>
        <strain evidence="2">G02</strain>
    </source>
</reference>
<dbReference type="InterPro" id="IPR044730">
    <property type="entry name" value="RNase_H-like_dom_plant"/>
</dbReference>
<evidence type="ECO:0000313" key="2">
    <source>
        <dbReference type="EMBL" id="KAL0283419.1"/>
    </source>
</evidence>
<evidence type="ECO:0000259" key="1">
    <source>
        <dbReference type="PROSITE" id="PS50879"/>
    </source>
</evidence>
<dbReference type="InterPro" id="IPR026960">
    <property type="entry name" value="RVT-Znf"/>
</dbReference>
<accession>A0AAW2IMV0</accession>
<protein>
    <submittedName>
        <fullName evidence="2">Ribonuclease H protein</fullName>
    </submittedName>
</protein>
<reference evidence="2" key="1">
    <citation type="submission" date="2020-06" db="EMBL/GenBank/DDBJ databases">
        <authorList>
            <person name="Li T."/>
            <person name="Hu X."/>
            <person name="Zhang T."/>
            <person name="Song X."/>
            <person name="Zhang H."/>
            <person name="Dai N."/>
            <person name="Sheng W."/>
            <person name="Hou X."/>
            <person name="Wei L."/>
        </authorList>
    </citation>
    <scope>NUCLEOTIDE SEQUENCE</scope>
    <source>
        <strain evidence="2">G02</strain>
        <tissue evidence="2">Leaf</tissue>
    </source>
</reference>
<dbReference type="Gene3D" id="3.30.420.10">
    <property type="entry name" value="Ribonuclease H-like superfamily/Ribonuclease H"/>
    <property type="match status" value="1"/>
</dbReference>